<accession>A0A920C9N2</accession>
<protein>
    <submittedName>
        <fullName evidence="1">Uncharacterized protein</fullName>
    </submittedName>
</protein>
<proteinExistence type="predicted"/>
<dbReference type="EMBL" id="BORQ01000002">
    <property type="protein sequence ID" value="GIO31285.1"/>
    <property type="molecule type" value="Genomic_DNA"/>
</dbReference>
<comment type="caution">
    <text evidence="1">The sequence shown here is derived from an EMBL/GenBank/DDBJ whole genome shotgun (WGS) entry which is preliminary data.</text>
</comment>
<organism evidence="1 2">
    <name type="scientific">Paenibacillus albilobatus</name>
    <dbReference type="NCBI Taxonomy" id="2716884"/>
    <lineage>
        <taxon>Bacteria</taxon>
        <taxon>Bacillati</taxon>
        <taxon>Bacillota</taxon>
        <taxon>Bacilli</taxon>
        <taxon>Bacillales</taxon>
        <taxon>Paenibacillaceae</taxon>
        <taxon>Paenibacillus</taxon>
    </lineage>
</organism>
<dbReference type="AlphaFoldDB" id="A0A920C9N2"/>
<evidence type="ECO:0000313" key="2">
    <source>
        <dbReference type="Proteomes" id="UP000679779"/>
    </source>
</evidence>
<dbReference type="Proteomes" id="UP000679779">
    <property type="component" value="Unassembled WGS sequence"/>
</dbReference>
<name>A0A920C9N2_9BACL</name>
<keyword evidence="2" id="KW-1185">Reference proteome</keyword>
<sequence length="92" mass="10649">MIQRFSDSSRSFWRCSNTFCRMIARIYSVVIAFENPNSRKKAPDAHVRTDAYILNGLSFYFFMESITGTYLIPETIKISKLILLVSVTRADQ</sequence>
<reference evidence="1" key="1">
    <citation type="submission" date="2021-03" db="EMBL/GenBank/DDBJ databases">
        <title>Antimicrobial resistance genes in bacteria isolated from Japanese honey, and their potential for conferring macrolide and lincosamide resistance in the American foulbrood pathogen Paenibacillus larvae.</title>
        <authorList>
            <person name="Okamoto M."/>
            <person name="Kumagai M."/>
            <person name="Kanamori H."/>
            <person name="Takamatsu D."/>
        </authorList>
    </citation>
    <scope>NUCLEOTIDE SEQUENCE</scope>
    <source>
        <strain evidence="1">J2TS6</strain>
    </source>
</reference>
<evidence type="ECO:0000313" key="1">
    <source>
        <dbReference type="EMBL" id="GIO31285.1"/>
    </source>
</evidence>
<gene>
    <name evidence="1" type="ORF">J2TS6_24260</name>
</gene>